<dbReference type="AlphaFoldDB" id="A0A1C7LXX5"/>
<reference evidence="2 3" key="1">
    <citation type="submission" date="2016-03" db="EMBL/GenBank/DDBJ databases">
        <title>Whole genome sequencing of Grifola frondosa 9006-11.</title>
        <authorList>
            <person name="Min B."/>
            <person name="Park H."/>
            <person name="Kim J.-G."/>
            <person name="Cho H."/>
            <person name="Oh Y.-L."/>
            <person name="Kong W.-S."/>
            <person name="Choi I.-G."/>
        </authorList>
    </citation>
    <scope>NUCLEOTIDE SEQUENCE [LARGE SCALE GENOMIC DNA]</scope>
    <source>
        <strain evidence="2 3">9006-11</strain>
    </source>
</reference>
<sequence length="109" mass="12203">MPSVDGDSNEGPATRRRSGRVRISDGIHRILQEEETEAPCLKRLYGNRLLKQGSQSSRAFEPSCLVTATTKTFGTTLKMVRGADDSSERAHQVPFKTIEEFVYPCDQKE</sequence>
<protein>
    <submittedName>
        <fullName evidence="2">Uncharacterized protein</fullName>
    </submittedName>
</protein>
<proteinExistence type="predicted"/>
<name>A0A1C7LXX5_GRIFR</name>
<evidence type="ECO:0000313" key="2">
    <source>
        <dbReference type="EMBL" id="OBZ68997.1"/>
    </source>
</evidence>
<keyword evidence="3" id="KW-1185">Reference proteome</keyword>
<comment type="caution">
    <text evidence="2">The sequence shown here is derived from an EMBL/GenBank/DDBJ whole genome shotgun (WGS) entry which is preliminary data.</text>
</comment>
<dbReference type="EMBL" id="LUGG01000019">
    <property type="protein sequence ID" value="OBZ68997.1"/>
    <property type="molecule type" value="Genomic_DNA"/>
</dbReference>
<evidence type="ECO:0000256" key="1">
    <source>
        <dbReference type="SAM" id="MobiDB-lite"/>
    </source>
</evidence>
<dbReference type="Proteomes" id="UP000092993">
    <property type="component" value="Unassembled WGS sequence"/>
</dbReference>
<gene>
    <name evidence="2" type="ORF">A0H81_11358</name>
</gene>
<evidence type="ECO:0000313" key="3">
    <source>
        <dbReference type="Proteomes" id="UP000092993"/>
    </source>
</evidence>
<organism evidence="2 3">
    <name type="scientific">Grifola frondosa</name>
    <name type="common">Maitake</name>
    <name type="synonym">Polyporus frondosus</name>
    <dbReference type="NCBI Taxonomy" id="5627"/>
    <lineage>
        <taxon>Eukaryota</taxon>
        <taxon>Fungi</taxon>
        <taxon>Dikarya</taxon>
        <taxon>Basidiomycota</taxon>
        <taxon>Agaricomycotina</taxon>
        <taxon>Agaricomycetes</taxon>
        <taxon>Polyporales</taxon>
        <taxon>Grifolaceae</taxon>
        <taxon>Grifola</taxon>
    </lineage>
</organism>
<accession>A0A1C7LXX5</accession>
<feature type="region of interest" description="Disordered" evidence="1">
    <location>
        <begin position="1"/>
        <end position="21"/>
    </location>
</feature>